<sequence length="466" mass="53100">MMQSYNVTLLSGEDLQKLISFIPPQKIKEVFPDIDLKRGILLSSPIFVPEPTLDPIENNNTTTSQVGQEQDSIKMTTPPVTTNPDLEDNNLQSTNHFFESDPVEFSSIDAIYDYHTYDSVVPDGYYSVGILGCRDIHCSLLRPESKNQIKEGRFNTIGEFQMMMMNLDYQETEIAEEEEDKHWLYNIPSKVEEGRDKNPHSVSDHSSQVLQIEPDLEETNGGKNCARDTLLALQKNNLPSQQQQQSLNENIVVDEEETEDENVSIDSEGDQFHVPYFEIDEAADSVVSLVQYDEEPAEEEIEAAVEEEVEEETEDEDASIDSEADQFHVPYFEIDEAADSTASLVEHGEDEGAAEVEENAVPTASLVEDNDVNGATEVEENAASSSTENPINNPPTTTKKKKNIFKQLKYSFYLKLYKIKKHFRKPQYYDSDYDTKAREFYAYMRGQTPRIMYEYYTDSSESLYGR</sequence>
<evidence type="ECO:0000256" key="1">
    <source>
        <dbReference type="SAM" id="MobiDB-lite"/>
    </source>
</evidence>
<evidence type="ECO:0000313" key="2">
    <source>
        <dbReference type="EMBL" id="KAG5420289.1"/>
    </source>
</evidence>
<organism evidence="2 3">
    <name type="scientific">Candida metapsilosis</name>
    <dbReference type="NCBI Taxonomy" id="273372"/>
    <lineage>
        <taxon>Eukaryota</taxon>
        <taxon>Fungi</taxon>
        <taxon>Dikarya</taxon>
        <taxon>Ascomycota</taxon>
        <taxon>Saccharomycotina</taxon>
        <taxon>Pichiomycetes</taxon>
        <taxon>Debaryomycetaceae</taxon>
        <taxon>Candida/Lodderomyces clade</taxon>
        <taxon>Candida</taxon>
    </lineage>
</organism>
<proteinExistence type="predicted"/>
<dbReference type="GeneID" id="93650798"/>
<dbReference type="EMBL" id="JAEOAQ010000002">
    <property type="protein sequence ID" value="KAG5420289.1"/>
    <property type="molecule type" value="Genomic_DNA"/>
</dbReference>
<dbReference type="AlphaFoldDB" id="A0A8H8DBZ2"/>
<feature type="region of interest" description="Disordered" evidence="1">
    <location>
        <begin position="52"/>
        <end position="84"/>
    </location>
</feature>
<gene>
    <name evidence="2" type="ORF">I9W82_002169</name>
</gene>
<comment type="caution">
    <text evidence="2">The sequence shown here is derived from an EMBL/GenBank/DDBJ whole genome shotgun (WGS) entry which is preliminary data.</text>
</comment>
<feature type="compositionally biased region" description="Polar residues" evidence="1">
    <location>
        <begin position="57"/>
        <end position="84"/>
    </location>
</feature>
<dbReference type="Proteomes" id="UP000669133">
    <property type="component" value="Unassembled WGS sequence"/>
</dbReference>
<feature type="compositionally biased region" description="Basic and acidic residues" evidence="1">
    <location>
        <begin position="193"/>
        <end position="203"/>
    </location>
</feature>
<evidence type="ECO:0000313" key="3">
    <source>
        <dbReference type="Proteomes" id="UP000669133"/>
    </source>
</evidence>
<protein>
    <submittedName>
        <fullName evidence="2">Uncharacterized protein</fullName>
    </submittedName>
</protein>
<accession>A0A8H8DBZ2</accession>
<feature type="region of interest" description="Disordered" evidence="1">
    <location>
        <begin position="346"/>
        <end position="400"/>
    </location>
</feature>
<keyword evidence="3" id="KW-1185">Reference proteome</keyword>
<feature type="region of interest" description="Disordered" evidence="1">
    <location>
        <begin position="193"/>
        <end position="223"/>
    </location>
</feature>
<name>A0A8H8DBZ2_9ASCO</name>
<reference evidence="2 3" key="1">
    <citation type="submission" date="2020-12" db="EMBL/GenBank/DDBJ databases">
        <title>Effect of drift, selection, and recombination on the evolution of hybrid genomes in Candida yeast pathogens.</title>
        <authorList>
            <person name="Mixao V."/>
            <person name="Ksiezopolska E."/>
            <person name="Saus E."/>
            <person name="Boekhout T."/>
            <person name="Gacser A."/>
            <person name="Gabaldon T."/>
        </authorList>
    </citation>
    <scope>NUCLEOTIDE SEQUENCE [LARGE SCALE GENOMIC DNA]</scope>
    <source>
        <strain evidence="2 3">BP57</strain>
    </source>
</reference>
<dbReference type="RefSeq" id="XP_067549405.1">
    <property type="nucleotide sequence ID" value="XM_067690995.1"/>
</dbReference>
<feature type="compositionally biased region" description="Acidic residues" evidence="1">
    <location>
        <begin position="348"/>
        <end position="358"/>
    </location>
</feature>